<evidence type="ECO:0000256" key="4">
    <source>
        <dbReference type="ARBA" id="ARBA00023136"/>
    </source>
</evidence>
<dbReference type="HOGENOM" id="CLU_041832_0_0_1"/>
<reference evidence="6" key="1">
    <citation type="submission" date="2007-07" db="EMBL/GenBank/DDBJ databases">
        <title>PCAP assembly of the Caenorhabditis remanei genome.</title>
        <authorList>
            <consortium name="The Caenorhabditis remanei Sequencing Consortium"/>
            <person name="Wilson R.K."/>
        </authorList>
    </citation>
    <scope>NUCLEOTIDE SEQUENCE [LARGE SCALE GENOMIC DNA]</scope>
    <source>
        <strain evidence="6">PB4641</strain>
    </source>
</reference>
<dbReference type="Proteomes" id="UP000008281">
    <property type="component" value="Unassembled WGS sequence"/>
</dbReference>
<dbReference type="AlphaFoldDB" id="E3LP85"/>
<name>E3LP85_CAERE</name>
<keyword evidence="2" id="KW-0812">Transmembrane</keyword>
<proteinExistence type="predicted"/>
<dbReference type="OMA" id="EYRIFAP"/>
<keyword evidence="3" id="KW-1133">Transmembrane helix</keyword>
<feature type="domain" description="W02B3.4-like N-terminal" evidence="5">
    <location>
        <begin position="56"/>
        <end position="188"/>
    </location>
</feature>
<protein>
    <recommendedName>
        <fullName evidence="5">W02B3.4-like N-terminal domain-containing protein</fullName>
    </recommendedName>
</protein>
<dbReference type="OrthoDB" id="444255at2759"/>
<evidence type="ECO:0000256" key="1">
    <source>
        <dbReference type="ARBA" id="ARBA00004167"/>
    </source>
</evidence>
<keyword evidence="7" id="KW-1185">Reference proteome</keyword>
<evidence type="ECO:0000256" key="2">
    <source>
        <dbReference type="ARBA" id="ARBA00022692"/>
    </source>
</evidence>
<dbReference type="GO" id="GO:0016020">
    <property type="term" value="C:membrane"/>
    <property type="evidence" value="ECO:0007669"/>
    <property type="project" value="UniProtKB-SubCell"/>
</dbReference>
<evidence type="ECO:0000313" key="6">
    <source>
        <dbReference type="EMBL" id="EFP05327.1"/>
    </source>
</evidence>
<evidence type="ECO:0000256" key="3">
    <source>
        <dbReference type="ARBA" id="ARBA00022989"/>
    </source>
</evidence>
<dbReference type="PANTHER" id="PTHR15407">
    <property type="entry name" value="FUKUTIN-RELATED"/>
    <property type="match status" value="1"/>
</dbReference>
<sequence length="423" mass="49695">MLHSFRRVFVYFGLCFLLILSFVSWKNSWTPELKQLRPLTYYSGNGFVRTMILSDNCEKWIQNSIRLPIPALLVDQNILQQLQLNICNEMKLNHKIKVSTCVIKDYKVLLVQVAVDAVNFGSAKFDFENFELLRFYNHTDKDYLVFEVSSQNKIIIPKNFSYKISNNLKVPTQISLFLDLWNRGNFVNCRNMTMRRDSIKKGIYTMLRNVLLPPRKPIPALESVRTLAQLRDEMLKFGIFPFLNGGTFLGWYRECSVIPHTTDMDIAVFAENWNLQFSEFMWTHNSSFTVKRQLGLVNDSYELTLVPKTGFETPVDVFLMYKEIENGKENRWVGGLTTTGLKYKYMYPEYDPWCAADLMGHLFWVSCTPEDKIQKEYGNTWYLDENSSKYIWNAAQNAVENGRFSREQMKTETYNEYKINDFS</sequence>
<dbReference type="InterPro" id="IPR009644">
    <property type="entry name" value="FKTN/MNN4/W02B3.4-1"/>
</dbReference>
<dbReference type="eggNOG" id="ENOG502QUDN">
    <property type="taxonomic scope" value="Eukaryota"/>
</dbReference>
<accession>E3LP85</accession>
<dbReference type="STRING" id="31234.E3LP85"/>
<evidence type="ECO:0000259" key="5">
    <source>
        <dbReference type="Pfam" id="PF24413"/>
    </source>
</evidence>
<comment type="subcellular location">
    <subcellularLocation>
        <location evidence="1">Membrane</location>
        <topology evidence="1">Single-pass membrane protein</topology>
    </subcellularLocation>
</comment>
<evidence type="ECO:0000313" key="7">
    <source>
        <dbReference type="Proteomes" id="UP000008281"/>
    </source>
</evidence>
<dbReference type="InterPro" id="IPR057641">
    <property type="entry name" value="W02B3_4_N"/>
</dbReference>
<organism evidence="7">
    <name type="scientific">Caenorhabditis remanei</name>
    <name type="common">Caenorhabditis vulgaris</name>
    <dbReference type="NCBI Taxonomy" id="31234"/>
    <lineage>
        <taxon>Eukaryota</taxon>
        <taxon>Metazoa</taxon>
        <taxon>Ecdysozoa</taxon>
        <taxon>Nematoda</taxon>
        <taxon>Chromadorea</taxon>
        <taxon>Rhabditida</taxon>
        <taxon>Rhabditina</taxon>
        <taxon>Rhabditomorpha</taxon>
        <taxon>Rhabditoidea</taxon>
        <taxon>Rhabditidae</taxon>
        <taxon>Peloderinae</taxon>
        <taxon>Caenorhabditis</taxon>
    </lineage>
</organism>
<dbReference type="Pfam" id="PF24413">
    <property type="entry name" value="W02B3_4_N"/>
    <property type="match status" value="1"/>
</dbReference>
<keyword evidence="4" id="KW-0472">Membrane</keyword>
<dbReference type="PANTHER" id="PTHR15407:SF40">
    <property type="entry name" value="FUKUTIN"/>
    <property type="match status" value="1"/>
</dbReference>
<dbReference type="EMBL" id="DS268412">
    <property type="protein sequence ID" value="EFP05327.1"/>
    <property type="molecule type" value="Genomic_DNA"/>
</dbReference>
<gene>
    <name evidence="6" type="ORF">CRE_27548</name>
</gene>